<keyword evidence="7" id="KW-1185">Reference proteome</keyword>
<feature type="compositionally biased region" description="Polar residues" evidence="1">
    <location>
        <begin position="45"/>
        <end position="56"/>
    </location>
</feature>
<evidence type="ECO:0000313" key="5">
    <source>
        <dbReference type="EMBL" id="KAA8823749.1"/>
    </source>
</evidence>
<dbReference type="EMBL" id="RZNZ01000009">
    <property type="protein sequence ID" value="KAA8820019.1"/>
    <property type="molecule type" value="Genomic_DNA"/>
</dbReference>
<evidence type="ECO:0000256" key="1">
    <source>
        <dbReference type="SAM" id="MobiDB-lite"/>
    </source>
</evidence>
<feature type="region of interest" description="Disordered" evidence="1">
    <location>
        <begin position="32"/>
        <end position="71"/>
    </location>
</feature>
<dbReference type="GO" id="GO:0015833">
    <property type="term" value="P:peptide transport"/>
    <property type="evidence" value="ECO:0007669"/>
    <property type="project" value="TreeGrafter"/>
</dbReference>
<dbReference type="PIRSF" id="PIRSF002741">
    <property type="entry name" value="MppA"/>
    <property type="match status" value="1"/>
</dbReference>
<organism evidence="5 6">
    <name type="scientific">Bifidobacterium vespertilionis</name>
    <dbReference type="NCBI Taxonomy" id="2562524"/>
    <lineage>
        <taxon>Bacteria</taxon>
        <taxon>Bacillati</taxon>
        <taxon>Actinomycetota</taxon>
        <taxon>Actinomycetes</taxon>
        <taxon>Bifidobacteriales</taxon>
        <taxon>Bifidobacteriaceae</taxon>
        <taxon>Bifidobacterium</taxon>
    </lineage>
</organism>
<dbReference type="PANTHER" id="PTHR30290">
    <property type="entry name" value="PERIPLASMIC BINDING COMPONENT OF ABC TRANSPORTER"/>
    <property type="match status" value="1"/>
</dbReference>
<evidence type="ECO:0000259" key="3">
    <source>
        <dbReference type="Pfam" id="PF00496"/>
    </source>
</evidence>
<dbReference type="GO" id="GO:0043190">
    <property type="term" value="C:ATP-binding cassette (ABC) transporter complex"/>
    <property type="evidence" value="ECO:0007669"/>
    <property type="project" value="InterPro"/>
</dbReference>
<reference evidence="6 7" key="1">
    <citation type="journal article" date="2019" name="Syst. Appl. Microbiol.">
        <title>Characterization of Bifidobacterium species in feaces of the Egyptian fruit bat: Description of B. vespertilionis sp. nov. and B. rousetti sp. nov.</title>
        <authorList>
            <person name="Modesto M."/>
            <person name="Satti M."/>
            <person name="Watanabe K."/>
            <person name="Puglisi E."/>
            <person name="Morelli L."/>
            <person name="Huang C.-H."/>
            <person name="Liou J.-S."/>
            <person name="Miyashita M."/>
            <person name="Tamura T."/>
            <person name="Saito S."/>
            <person name="Mori K."/>
            <person name="Huang L."/>
            <person name="Sciavilla P."/>
            <person name="Sandri C."/>
            <person name="Spiezio C."/>
            <person name="Vitali F."/>
            <person name="Cavalieri D."/>
            <person name="Perpetuini G."/>
            <person name="Tofalo R."/>
            <person name="Bonetti A."/>
            <person name="Arita M."/>
            <person name="Mattarelli P."/>
        </authorList>
    </citation>
    <scope>NUCLEOTIDE SEQUENCE [LARGE SCALE GENOMIC DNA]</scope>
    <source>
        <strain evidence="4 7">RST16</strain>
        <strain evidence="5 6">RST8</strain>
    </source>
</reference>
<comment type="caution">
    <text evidence="5">The sequence shown here is derived from an EMBL/GenBank/DDBJ whole genome shotgun (WGS) entry which is preliminary data.</text>
</comment>
<dbReference type="PANTHER" id="PTHR30290:SF65">
    <property type="entry name" value="MONOACYL PHOSPHATIDYLINOSITOL TETRAMANNOSIDE-BINDING PROTEIN LPQW-RELATED"/>
    <property type="match status" value="1"/>
</dbReference>
<dbReference type="GO" id="GO:0042597">
    <property type="term" value="C:periplasmic space"/>
    <property type="evidence" value="ECO:0007669"/>
    <property type="project" value="UniProtKB-ARBA"/>
</dbReference>
<dbReference type="OrthoDB" id="7888869at2"/>
<dbReference type="Gene3D" id="3.40.190.10">
    <property type="entry name" value="Periplasmic binding protein-like II"/>
    <property type="match status" value="1"/>
</dbReference>
<gene>
    <name evidence="5" type="ORF">EM848_04210</name>
    <name evidence="4" type="ORF">EMO90_07370</name>
</gene>
<dbReference type="RefSeq" id="WP_150353692.1">
    <property type="nucleotide sequence ID" value="NZ_RZNZ01000009.1"/>
</dbReference>
<dbReference type="AlphaFoldDB" id="A0A5J5DV17"/>
<dbReference type="Gene3D" id="3.10.105.10">
    <property type="entry name" value="Dipeptide-binding Protein, Domain 3"/>
    <property type="match status" value="1"/>
</dbReference>
<accession>A0A5J5DV17</accession>
<sequence length="595" mass="64869">MKFAPTMRKATALLASVAALVSLAACGGNGANTNATVKNDTTTTEPQEGTPINQESYPMPDATKAYNNPKDRSALKQGGTLTLAITEIGPDFNALSVNGNTTYMSAIWKYYMPTIWDYSVDGSEATPNTNFVTKVEETSSDPETIKFTINDKATWNNGTPITWKDFYSTWKVSNGESNKFSPAITTGYDSIESVKAGDNDKEAVVTFKNKFYPYQAVFQQLYPSMAYDESDLDKSADTYTTGWSKNPHADEWGAGPYTIKEFDDNHITFVPNEKWWGDKPLLDSVTYKQMEPSASINAFKNGEIDGTGVGTADRLATAKTVEGAYLRRAYDSGVSTLTINGKGANTSDVNLRKAFVQAVDRSQLQKISFNGLSWEEKVPGSVIMPQFQSGYEDNMPSDSAFSTDNAKKTLEAAGYTMGSDGYYAKDGKTAGFTYTTFSDSATTKALAQAIQKMAKDAGIKIDIDIKASNEFSKTVTSGNWDMIGLGWSASDPFGYSSSAYQLYGSDSESNYGYVGSKEVDDQLKQIVQTEDSKTAIDLFNKAEKEFMQLYTQIPFENGVVMFACKKGLANYGPAGYASILSMGLGNHTENIGWEA</sequence>
<dbReference type="Proteomes" id="UP000345527">
    <property type="component" value="Unassembled WGS sequence"/>
</dbReference>
<dbReference type="InterPro" id="IPR030678">
    <property type="entry name" value="Peptide/Ni-bd"/>
</dbReference>
<dbReference type="EMBL" id="RZOA01000006">
    <property type="protein sequence ID" value="KAA8823749.1"/>
    <property type="molecule type" value="Genomic_DNA"/>
</dbReference>
<feature type="compositionally biased region" description="Low complexity" evidence="1">
    <location>
        <begin position="32"/>
        <end position="44"/>
    </location>
</feature>
<dbReference type="Gene3D" id="3.90.76.10">
    <property type="entry name" value="Dipeptide-binding Protein, Domain 1"/>
    <property type="match status" value="1"/>
</dbReference>
<dbReference type="GO" id="GO:1904680">
    <property type="term" value="F:peptide transmembrane transporter activity"/>
    <property type="evidence" value="ECO:0007669"/>
    <property type="project" value="TreeGrafter"/>
</dbReference>
<evidence type="ECO:0000256" key="2">
    <source>
        <dbReference type="SAM" id="SignalP"/>
    </source>
</evidence>
<feature type="signal peptide" evidence="2">
    <location>
        <begin position="1"/>
        <end position="24"/>
    </location>
</feature>
<dbReference type="SUPFAM" id="SSF53850">
    <property type="entry name" value="Periplasmic binding protein-like II"/>
    <property type="match status" value="1"/>
</dbReference>
<feature type="domain" description="Solute-binding protein family 5" evidence="3">
    <location>
        <begin position="132"/>
        <end position="506"/>
    </location>
</feature>
<evidence type="ECO:0000313" key="4">
    <source>
        <dbReference type="EMBL" id="KAA8820019.1"/>
    </source>
</evidence>
<protein>
    <submittedName>
        <fullName evidence="5">ABC transporter family substrate-binding protein</fullName>
    </submittedName>
</protein>
<proteinExistence type="predicted"/>
<dbReference type="CDD" id="cd08501">
    <property type="entry name" value="PBP2_Lpqw"/>
    <property type="match status" value="1"/>
</dbReference>
<evidence type="ECO:0000313" key="7">
    <source>
        <dbReference type="Proteomes" id="UP000374630"/>
    </source>
</evidence>
<dbReference type="Proteomes" id="UP000374630">
    <property type="component" value="Unassembled WGS sequence"/>
</dbReference>
<dbReference type="InterPro" id="IPR000914">
    <property type="entry name" value="SBP_5_dom"/>
</dbReference>
<name>A0A5J5DV17_9BIFI</name>
<dbReference type="InterPro" id="IPR039424">
    <property type="entry name" value="SBP_5"/>
</dbReference>
<feature type="chain" id="PRO_5030132006" evidence="2">
    <location>
        <begin position="25"/>
        <end position="595"/>
    </location>
</feature>
<keyword evidence="2" id="KW-0732">Signal</keyword>
<evidence type="ECO:0000313" key="6">
    <source>
        <dbReference type="Proteomes" id="UP000345527"/>
    </source>
</evidence>
<dbReference type="PROSITE" id="PS51257">
    <property type="entry name" value="PROKAR_LIPOPROTEIN"/>
    <property type="match status" value="1"/>
</dbReference>
<dbReference type="Pfam" id="PF00496">
    <property type="entry name" value="SBP_bac_5"/>
    <property type="match status" value="1"/>
</dbReference>